<dbReference type="GO" id="GO:0016301">
    <property type="term" value="F:kinase activity"/>
    <property type="evidence" value="ECO:0007669"/>
    <property type="project" value="UniProtKB-KW"/>
</dbReference>
<evidence type="ECO:0000256" key="2">
    <source>
        <dbReference type="ARBA" id="ARBA00022679"/>
    </source>
</evidence>
<evidence type="ECO:0000256" key="3">
    <source>
        <dbReference type="ARBA" id="ARBA00022777"/>
    </source>
</evidence>
<keyword evidence="3" id="KW-0418">Kinase</keyword>
<dbReference type="AlphaFoldDB" id="A0A437UQI7"/>
<comment type="caution">
    <text evidence="6">The sequence shown here is derived from an EMBL/GenBank/DDBJ whole genome shotgun (WGS) entry which is preliminary data.</text>
</comment>
<gene>
    <name evidence="6" type="ORF">EK398_14075</name>
</gene>
<dbReference type="InterPro" id="IPR043129">
    <property type="entry name" value="ATPase_NBD"/>
</dbReference>
<evidence type="ECO:0000256" key="1">
    <source>
        <dbReference type="ARBA" id="ARBA00009156"/>
    </source>
</evidence>
<dbReference type="PANTHER" id="PTHR43095">
    <property type="entry name" value="SUGAR KINASE"/>
    <property type="match status" value="1"/>
</dbReference>
<dbReference type="PIRSF" id="PIRSF000538">
    <property type="entry name" value="GlpK"/>
    <property type="match status" value="1"/>
</dbReference>
<comment type="similarity">
    <text evidence="1">Belongs to the FGGY kinase family.</text>
</comment>
<accession>A0A437UQI7</accession>
<dbReference type="InterPro" id="IPR000577">
    <property type="entry name" value="Carb_kinase_FGGY"/>
</dbReference>
<feature type="domain" description="Carbohydrate kinase FGGY C-terminal" evidence="5">
    <location>
        <begin position="253"/>
        <end position="439"/>
    </location>
</feature>
<dbReference type="Proteomes" id="UP000288388">
    <property type="component" value="Unassembled WGS sequence"/>
</dbReference>
<sequence length="510" mass="58177">MAKELSITIDIGTTNSKVSLFEIASGKLVFRESFQTTKKVDEYGELFDLSEIWDRLLEILIKIVSANSGNIDSIIISSVGEAGVLVDTDGQVVTPLIAWYDKRAASYVSELTQEQKQTIYQITGLPAHSNYSIPKIKWLIDRLELISQKYTWLNVPDLISYFLTNQMKTEFSMASRTMCFDLQKREWSTEILEMFDLQKLIRFPPVIESGGIIGYTTTSTISELNKENISVRIAGHDHMVGALGINLHDKDLLNSTGTTEGLLLIDDHPFLENKSFQESLSNGIFTNPNYYTLFSSMPTGGNAFEWYQKFFSIDQKEFEQDCRKLYQRYLLNQISLKDPVILIPHLNGSGAPFKSGKSRGLMYGISLETRREDVLLGIILGLCLEMKYVATCFPLEQVRRVVAIGPVVKNPLWVQLKADALNKDISVVKIEEAVSFGALKATYKDFDYELDYQVVSANPNQVQAFDQLLDKYSYLYESKRFLVDDNFHQSYFDSRDIQNRYSDTKEFFFS</sequence>
<evidence type="ECO:0000259" key="5">
    <source>
        <dbReference type="Pfam" id="PF02782"/>
    </source>
</evidence>
<dbReference type="InterPro" id="IPR050406">
    <property type="entry name" value="FGGY_Carb_Kinase"/>
</dbReference>
<dbReference type="Pfam" id="PF02782">
    <property type="entry name" value="FGGY_C"/>
    <property type="match status" value="1"/>
</dbReference>
<dbReference type="InterPro" id="IPR018485">
    <property type="entry name" value="FGGY_C"/>
</dbReference>
<name>A0A437UQI7_ENTAV</name>
<evidence type="ECO:0000313" key="7">
    <source>
        <dbReference type="Proteomes" id="UP000288388"/>
    </source>
</evidence>
<dbReference type="CDD" id="cd07773">
    <property type="entry name" value="ASKHA_NBD_FGGY_FK"/>
    <property type="match status" value="1"/>
</dbReference>
<protein>
    <recommendedName>
        <fullName evidence="8">Carbohydrate kinase</fullName>
    </recommendedName>
</protein>
<dbReference type="Gene3D" id="3.30.420.40">
    <property type="match status" value="2"/>
</dbReference>
<evidence type="ECO:0008006" key="8">
    <source>
        <dbReference type="Google" id="ProtNLM"/>
    </source>
</evidence>
<feature type="domain" description="Carbohydrate kinase FGGY N-terminal" evidence="4">
    <location>
        <begin position="7"/>
        <end position="244"/>
    </location>
</feature>
<organism evidence="6 7">
    <name type="scientific">Enterococcus avium</name>
    <name type="common">Streptococcus avium</name>
    <dbReference type="NCBI Taxonomy" id="33945"/>
    <lineage>
        <taxon>Bacteria</taxon>
        <taxon>Bacillati</taxon>
        <taxon>Bacillota</taxon>
        <taxon>Bacilli</taxon>
        <taxon>Lactobacillales</taxon>
        <taxon>Enterococcaceae</taxon>
        <taxon>Enterococcus</taxon>
    </lineage>
</organism>
<dbReference type="EMBL" id="RYZS01000001">
    <property type="protein sequence ID" value="RVU95878.1"/>
    <property type="molecule type" value="Genomic_DNA"/>
</dbReference>
<reference evidence="6 7" key="1">
    <citation type="submission" date="2018-12" db="EMBL/GenBank/DDBJ databases">
        <title>A novel vanA-carrying plasmid in a clinical isolate of Enterococcus avium.</title>
        <authorList>
            <person name="Bernasconi O.J."/>
            <person name="Luzzaro F."/>
            <person name="Endimiani A."/>
        </authorList>
    </citation>
    <scope>NUCLEOTIDE SEQUENCE [LARGE SCALE GENOMIC DNA]</scope>
    <source>
        <strain evidence="6 7">LC0559/18</strain>
    </source>
</reference>
<evidence type="ECO:0000313" key="6">
    <source>
        <dbReference type="EMBL" id="RVU95878.1"/>
    </source>
</evidence>
<keyword evidence="2" id="KW-0808">Transferase</keyword>
<dbReference type="Pfam" id="PF00370">
    <property type="entry name" value="FGGY_N"/>
    <property type="match status" value="1"/>
</dbReference>
<dbReference type="RefSeq" id="WP_127979369.1">
    <property type="nucleotide sequence ID" value="NZ_RYZS01000001.1"/>
</dbReference>
<dbReference type="PANTHER" id="PTHR43095:SF5">
    <property type="entry name" value="XYLULOSE KINASE"/>
    <property type="match status" value="1"/>
</dbReference>
<proteinExistence type="inferred from homology"/>
<dbReference type="SUPFAM" id="SSF53067">
    <property type="entry name" value="Actin-like ATPase domain"/>
    <property type="match status" value="2"/>
</dbReference>
<dbReference type="InterPro" id="IPR018484">
    <property type="entry name" value="FGGY_N"/>
</dbReference>
<evidence type="ECO:0000259" key="4">
    <source>
        <dbReference type="Pfam" id="PF00370"/>
    </source>
</evidence>
<dbReference type="GO" id="GO:0005975">
    <property type="term" value="P:carbohydrate metabolic process"/>
    <property type="evidence" value="ECO:0007669"/>
    <property type="project" value="InterPro"/>
</dbReference>